<feature type="chain" id="PRO_5034023805" evidence="2">
    <location>
        <begin position="27"/>
        <end position="470"/>
    </location>
</feature>
<keyword evidence="2" id="KW-0732">Signal</keyword>
<dbReference type="EMBL" id="HBUF01111207">
    <property type="protein sequence ID" value="CAG6640273.1"/>
    <property type="molecule type" value="Transcribed_RNA"/>
</dbReference>
<feature type="compositionally biased region" description="Acidic residues" evidence="1">
    <location>
        <begin position="61"/>
        <end position="72"/>
    </location>
</feature>
<feature type="compositionally biased region" description="Basic and acidic residues" evidence="1">
    <location>
        <begin position="94"/>
        <end position="106"/>
    </location>
</feature>
<feature type="compositionally biased region" description="Polar residues" evidence="1">
    <location>
        <begin position="76"/>
        <end position="89"/>
    </location>
</feature>
<evidence type="ECO:0000256" key="1">
    <source>
        <dbReference type="SAM" id="MobiDB-lite"/>
    </source>
</evidence>
<name>A0A8D8VYC3_9HEMI</name>
<proteinExistence type="predicted"/>
<sequence length="470" mass="52438">MQSLSPFHLLQILLTVTLSQLKQIASLPVGKTLEPNSELDKSPSTETLGGVIGPRMKDDGSDNLEDNLEPIDESTGRNTENESSVNKPTTQDEEQVKTTEENKETINEESTTSTVNDNKGDIKDVGYEESTITSTVNENKGDIKDISDVGYDGDSIDELVYAEDPLYKEYNLTLYTPDTVETSGSMSAATLITALGLPATSSFVQALLTAYSLPNGPSLVEDLLSKLLLIDDNLLVNIVQSLGKDGLQNQGLTLNEFKDFLLDDDNEALNLMMRLFTGATKGNELVNVQLDNIPLKQVDHFPNFELDNNIHDDPIIYTPFQEQISARRQPFSQRPIPQPLVFNRIIPTSHQNPHRYRFQTFQGQNPNPGRIYYFSPQTAYDHRMLSGPSQAVSHLQPTIRNFPNPQITNFGQRPIPTHLASVVPRGPNYAHAPWNNRLHQLTGSQYSPLQTPYSPHIPRSIQNPVHYGFQ</sequence>
<protein>
    <submittedName>
        <fullName evidence="3">Uncharacterized protein</fullName>
    </submittedName>
</protein>
<evidence type="ECO:0000256" key="2">
    <source>
        <dbReference type="SAM" id="SignalP"/>
    </source>
</evidence>
<reference evidence="3" key="1">
    <citation type="submission" date="2021-05" db="EMBL/GenBank/DDBJ databases">
        <authorList>
            <person name="Alioto T."/>
            <person name="Alioto T."/>
            <person name="Gomez Garrido J."/>
        </authorList>
    </citation>
    <scope>NUCLEOTIDE SEQUENCE</scope>
</reference>
<feature type="region of interest" description="Disordered" evidence="1">
    <location>
        <begin position="32"/>
        <end position="123"/>
    </location>
</feature>
<evidence type="ECO:0000313" key="3">
    <source>
        <dbReference type="EMBL" id="CAG6640273.1"/>
    </source>
</evidence>
<accession>A0A8D8VYC3</accession>
<dbReference type="AlphaFoldDB" id="A0A8D8VYC3"/>
<organism evidence="3">
    <name type="scientific">Cacopsylla melanoneura</name>
    <dbReference type="NCBI Taxonomy" id="428564"/>
    <lineage>
        <taxon>Eukaryota</taxon>
        <taxon>Metazoa</taxon>
        <taxon>Ecdysozoa</taxon>
        <taxon>Arthropoda</taxon>
        <taxon>Hexapoda</taxon>
        <taxon>Insecta</taxon>
        <taxon>Pterygota</taxon>
        <taxon>Neoptera</taxon>
        <taxon>Paraneoptera</taxon>
        <taxon>Hemiptera</taxon>
        <taxon>Sternorrhyncha</taxon>
        <taxon>Psylloidea</taxon>
        <taxon>Psyllidae</taxon>
        <taxon>Psyllinae</taxon>
        <taxon>Cacopsylla</taxon>
    </lineage>
</organism>
<feature type="signal peptide" evidence="2">
    <location>
        <begin position="1"/>
        <end position="26"/>
    </location>
</feature>